<protein>
    <submittedName>
        <fullName evidence="1">Uncharacterized protein</fullName>
    </submittedName>
</protein>
<organism evidence="1 2">
    <name type="scientific">Reticulomyxa filosa</name>
    <dbReference type="NCBI Taxonomy" id="46433"/>
    <lineage>
        <taxon>Eukaryota</taxon>
        <taxon>Sar</taxon>
        <taxon>Rhizaria</taxon>
        <taxon>Retaria</taxon>
        <taxon>Foraminifera</taxon>
        <taxon>Monothalamids</taxon>
        <taxon>Reticulomyxidae</taxon>
        <taxon>Reticulomyxa</taxon>
    </lineage>
</organism>
<name>X6MCB3_RETFI</name>
<dbReference type="Proteomes" id="UP000023152">
    <property type="component" value="Unassembled WGS sequence"/>
</dbReference>
<keyword evidence="2" id="KW-1185">Reference proteome</keyword>
<sequence length="561" mass="67143">VYQALFMCALWKEWDMRQWLSARQFFVMIYTLSKEKSAEQLHAFVLQIIVHNLSVFGNDDGTVLYDNTEKELCSAFDKFMLIPCLNYLALSKWITQQKEFLYFSQMLQNINFKADKLWTFDEKIFEETITFDLRLRTTESSPNIFIESYLVTLLQCYPRHTDLTVQLLLNNTNKGIENQILTRILQLIWTKSEGNKKKSEKESLTSHILSLLLKDKERRAYWIELLVNSNGTEEKKDAPENVSFHSKVIELLSSDTFAKAKSYHQCLMESVHERNQKLLLNNKKWTPEEIKEVKWELWQKILDQINNIPEIEVLDEKNVETASKNLCSSLEYCFECRSWFKQKNPMQSPLFKFFNQVLTQLIKKDNLLPIHVYEDLMQKWKDIEDIFSYCSMGSKPSLQNLEKIVNECRQFFELLRMFERIRSDYLFEHDLSDRLKELGQQNESLRKQRFLKVKEDYKDELQLLKSYEQKMNIILERSQSVMFNEIWEKYNKQYESTRDQTPLFIFNKVFDNVNRTWEDFKQVHSTAFFILGIIENKHILPSIQLVNVYRAFKINHPVIEI</sequence>
<comment type="caution">
    <text evidence="1">The sequence shown here is derived from an EMBL/GenBank/DDBJ whole genome shotgun (WGS) entry which is preliminary data.</text>
</comment>
<dbReference type="EMBL" id="ASPP01023256">
    <property type="protein sequence ID" value="ETO10680.1"/>
    <property type="molecule type" value="Genomic_DNA"/>
</dbReference>
<accession>X6MCB3</accession>
<dbReference type="AlphaFoldDB" id="X6MCB3"/>
<evidence type="ECO:0000313" key="2">
    <source>
        <dbReference type="Proteomes" id="UP000023152"/>
    </source>
</evidence>
<proteinExistence type="predicted"/>
<reference evidence="1 2" key="1">
    <citation type="journal article" date="2013" name="Curr. Biol.">
        <title>The Genome of the Foraminiferan Reticulomyxa filosa.</title>
        <authorList>
            <person name="Glockner G."/>
            <person name="Hulsmann N."/>
            <person name="Schleicher M."/>
            <person name="Noegel A.A."/>
            <person name="Eichinger L."/>
            <person name="Gallinger C."/>
            <person name="Pawlowski J."/>
            <person name="Sierra R."/>
            <person name="Euteneuer U."/>
            <person name="Pillet L."/>
            <person name="Moustafa A."/>
            <person name="Platzer M."/>
            <person name="Groth M."/>
            <person name="Szafranski K."/>
            <person name="Schliwa M."/>
        </authorList>
    </citation>
    <scope>NUCLEOTIDE SEQUENCE [LARGE SCALE GENOMIC DNA]</scope>
</reference>
<gene>
    <name evidence="1" type="ORF">RFI_26696</name>
</gene>
<evidence type="ECO:0000313" key="1">
    <source>
        <dbReference type="EMBL" id="ETO10680.1"/>
    </source>
</evidence>
<feature type="non-terminal residue" evidence="1">
    <location>
        <position position="1"/>
    </location>
</feature>